<organism evidence="1 2">
    <name type="scientific">Pandoraea cepalis</name>
    <dbReference type="NCBI Taxonomy" id="2508294"/>
    <lineage>
        <taxon>Bacteria</taxon>
        <taxon>Pseudomonadati</taxon>
        <taxon>Pseudomonadota</taxon>
        <taxon>Betaproteobacteria</taxon>
        <taxon>Burkholderiales</taxon>
        <taxon>Burkholderiaceae</taxon>
        <taxon>Pandoraea</taxon>
    </lineage>
</organism>
<gene>
    <name evidence="1" type="ORF">PCE31107_02935</name>
</gene>
<sequence length="288" mass="31935">MGDTEHFFPLHQIRFRSHRHGAESRALCREIALRWTLPRRSDGSFDWRALPPAAPAGAVFTAHLQRGVVSVLRGIDTGLWLMRRDSFDRKIDGRIWRHEVFVGDDGSGDVIGVRVSVAPGRNMVVPMRRSSVISSLVRNCALLDDKTQVQTKPRMVTKLDVAPVLDLLASPTRTLPVLLFNRFIQDSMHLDAQRVADKLAGFAHVLVVMPDTAATVRQYLAKEMGVQLSAVTICWPVSAADHGAVHAKWDLIQVKDPAFWHFLEAGVIRASVGTMATWLGSLVAGPRD</sequence>
<reference evidence="1 2" key="1">
    <citation type="submission" date="2019-08" db="EMBL/GenBank/DDBJ databases">
        <authorList>
            <person name="Peeters C."/>
        </authorList>
    </citation>
    <scope>NUCLEOTIDE SEQUENCE [LARGE SCALE GENOMIC DNA]</scope>
    <source>
        <strain evidence="1 2">LMG 31107</strain>
    </source>
</reference>
<protein>
    <submittedName>
        <fullName evidence="1">Uncharacterized protein</fullName>
    </submittedName>
</protein>
<accession>A0A5E4VW20</accession>
<proteinExistence type="predicted"/>
<dbReference type="EMBL" id="CABPRY010000006">
    <property type="protein sequence ID" value="VVE16757.1"/>
    <property type="molecule type" value="Genomic_DNA"/>
</dbReference>
<dbReference type="AlphaFoldDB" id="A0A5E4VW20"/>
<name>A0A5E4VW20_9BURK</name>
<dbReference type="Proteomes" id="UP000396788">
    <property type="component" value="Unassembled WGS sequence"/>
</dbReference>
<dbReference type="RefSeq" id="WP_150609334.1">
    <property type="nucleotide sequence ID" value="NZ_CABPRY010000006.1"/>
</dbReference>
<evidence type="ECO:0000313" key="1">
    <source>
        <dbReference type="EMBL" id="VVE16757.1"/>
    </source>
</evidence>
<evidence type="ECO:0000313" key="2">
    <source>
        <dbReference type="Proteomes" id="UP000396788"/>
    </source>
</evidence>